<evidence type="ECO:0000313" key="2">
    <source>
        <dbReference type="EMBL" id="MBP2352738.1"/>
    </source>
</evidence>
<dbReference type="PANTHER" id="PTHR43798:SF6">
    <property type="entry name" value="HYDROLASE, PUTATIVE (AFU_ORTHOLOGUE AFUA_4G13070)-RELATED"/>
    <property type="match status" value="1"/>
</dbReference>
<evidence type="ECO:0000259" key="1">
    <source>
        <dbReference type="Pfam" id="PF12697"/>
    </source>
</evidence>
<comment type="caution">
    <text evidence="2">The sequence shown here is derived from an EMBL/GenBank/DDBJ whole genome shotgun (WGS) entry which is preliminary data.</text>
</comment>
<feature type="domain" description="AB hydrolase-1" evidence="1">
    <location>
        <begin position="14"/>
        <end position="246"/>
    </location>
</feature>
<name>A0ABS4UM81_9ACTN</name>
<accession>A0ABS4UM81</accession>
<dbReference type="InterPro" id="IPR050266">
    <property type="entry name" value="AB_hydrolase_sf"/>
</dbReference>
<dbReference type="Proteomes" id="UP000755585">
    <property type="component" value="Unassembled WGS sequence"/>
</dbReference>
<dbReference type="Pfam" id="PF12697">
    <property type="entry name" value="Abhydrolase_6"/>
    <property type="match status" value="1"/>
</dbReference>
<dbReference type="InterPro" id="IPR029058">
    <property type="entry name" value="AB_hydrolase_fold"/>
</dbReference>
<dbReference type="InterPro" id="IPR000639">
    <property type="entry name" value="Epox_hydrolase-like"/>
</dbReference>
<keyword evidence="3" id="KW-1185">Reference proteome</keyword>
<dbReference type="PRINTS" id="PR00111">
    <property type="entry name" value="ABHYDROLASE"/>
</dbReference>
<dbReference type="SUPFAM" id="SSF53474">
    <property type="entry name" value="alpha/beta-Hydrolases"/>
    <property type="match status" value="1"/>
</dbReference>
<dbReference type="PRINTS" id="PR00412">
    <property type="entry name" value="EPOXHYDRLASE"/>
</dbReference>
<reference evidence="2 3" key="1">
    <citation type="submission" date="2021-03" db="EMBL/GenBank/DDBJ databases">
        <title>Sequencing the genomes of 1000 actinobacteria strains.</title>
        <authorList>
            <person name="Klenk H.-P."/>
        </authorList>
    </citation>
    <scope>NUCLEOTIDE SEQUENCE [LARGE SCALE GENOMIC DNA]</scope>
    <source>
        <strain evidence="2 3">DSM 18824</strain>
    </source>
</reference>
<dbReference type="PANTHER" id="PTHR43798">
    <property type="entry name" value="MONOACYLGLYCEROL LIPASE"/>
    <property type="match status" value="1"/>
</dbReference>
<proteinExistence type="predicted"/>
<dbReference type="EMBL" id="JAGINT010000001">
    <property type="protein sequence ID" value="MBP2352738.1"/>
    <property type="molecule type" value="Genomic_DNA"/>
</dbReference>
<evidence type="ECO:0000313" key="3">
    <source>
        <dbReference type="Proteomes" id="UP000755585"/>
    </source>
</evidence>
<gene>
    <name evidence="2" type="ORF">JOF29_003821</name>
</gene>
<dbReference type="Gene3D" id="3.40.50.1820">
    <property type="entry name" value="alpha/beta hydrolase"/>
    <property type="match status" value="1"/>
</dbReference>
<protein>
    <submittedName>
        <fullName evidence="2">Pimeloyl-ACP methyl ester carboxylesterase</fullName>
    </submittedName>
</protein>
<sequence length="258" mass="28310">MTLHFVSHGDGVPVLALHGWSPDHRLMTGCLEPIFGELTGYRRIYPDLPAMGQSPAGDIDSSDGIMTALREFIDEQIGDVPFLLLGESYGGYLARALVAERPEQVRGLAMICPIGELWHKDRKLPEQVVLRTEPGVLESLEEGEDFTDLAVVQTAAALAAYRSDVVPGLAIADKAAMERIQKNWALTIAPESGPPYLGPSLILCGRQDAVTGFEDQFTLLPHYPRATYAVVDVAGHNLQIEQPELLRAFVREWLLRVG</sequence>
<organism evidence="2 3">
    <name type="scientific">Kribbella aluminosa</name>
    <dbReference type="NCBI Taxonomy" id="416017"/>
    <lineage>
        <taxon>Bacteria</taxon>
        <taxon>Bacillati</taxon>
        <taxon>Actinomycetota</taxon>
        <taxon>Actinomycetes</taxon>
        <taxon>Propionibacteriales</taxon>
        <taxon>Kribbellaceae</taxon>
        <taxon>Kribbella</taxon>
    </lineage>
</organism>
<dbReference type="InterPro" id="IPR000073">
    <property type="entry name" value="AB_hydrolase_1"/>
</dbReference>
<dbReference type="RefSeq" id="WP_209695446.1">
    <property type="nucleotide sequence ID" value="NZ_BAAAVU010000014.1"/>
</dbReference>